<dbReference type="KEGG" id="mpof:MPOR_50900"/>
<keyword evidence="1" id="KW-0732">Signal</keyword>
<accession>A0A6N4VHH8</accession>
<sequence>MLRNLVAAATMTLAAGACLPAPLAAAAGGDQLVVVQDGRLQCLISAQFGASGRPMAICGLSDGAPFGASPNSTGTSTPLNLAVMTGNAESYWAAGAMPPAVDRVFLGVGQSHQANGWTVTDEPGRARVKNDDSGHGLILNVVNWRAF</sequence>
<evidence type="ECO:0000256" key="1">
    <source>
        <dbReference type="SAM" id="SignalP"/>
    </source>
</evidence>
<dbReference type="PROSITE" id="PS51257">
    <property type="entry name" value="PROKAR_LIPOPROTEIN"/>
    <property type="match status" value="1"/>
</dbReference>
<keyword evidence="3" id="KW-1185">Reference proteome</keyword>
<feature type="signal peptide" evidence="1">
    <location>
        <begin position="1"/>
        <end position="26"/>
    </location>
</feature>
<dbReference type="Proteomes" id="UP000466785">
    <property type="component" value="Chromosome"/>
</dbReference>
<dbReference type="RefSeq" id="WP_152518607.1">
    <property type="nucleotide sequence ID" value="NZ_AP022570.1"/>
</dbReference>
<gene>
    <name evidence="2" type="ORF">MPOR_50900</name>
</gene>
<reference evidence="2 3" key="1">
    <citation type="journal article" date="2019" name="Emerg. Microbes Infect.">
        <title>Comprehensive subspecies identification of 175 nontuberculous mycobacteria species based on 7547 genomic profiles.</title>
        <authorList>
            <person name="Matsumoto Y."/>
            <person name="Kinjo T."/>
            <person name="Motooka D."/>
            <person name="Nabeya D."/>
            <person name="Jung N."/>
            <person name="Uechi K."/>
            <person name="Horii T."/>
            <person name="Iida T."/>
            <person name="Fujita J."/>
            <person name="Nakamura S."/>
        </authorList>
    </citation>
    <scope>NUCLEOTIDE SEQUENCE [LARGE SCALE GENOMIC DNA]</scope>
    <source>
        <strain evidence="2 3">JCM 12603</strain>
    </source>
</reference>
<protein>
    <submittedName>
        <fullName evidence="2">Uncharacterized protein</fullName>
    </submittedName>
</protein>
<proteinExistence type="predicted"/>
<dbReference type="EMBL" id="AP022570">
    <property type="protein sequence ID" value="BBX54064.1"/>
    <property type="molecule type" value="Genomic_DNA"/>
</dbReference>
<organism evidence="2 3">
    <name type="scientific">Mycolicibacterium poriferae</name>
    <dbReference type="NCBI Taxonomy" id="39694"/>
    <lineage>
        <taxon>Bacteria</taxon>
        <taxon>Bacillati</taxon>
        <taxon>Actinomycetota</taxon>
        <taxon>Actinomycetes</taxon>
        <taxon>Mycobacteriales</taxon>
        <taxon>Mycobacteriaceae</taxon>
        <taxon>Mycolicibacterium</taxon>
    </lineage>
</organism>
<evidence type="ECO:0000313" key="3">
    <source>
        <dbReference type="Proteomes" id="UP000466785"/>
    </source>
</evidence>
<feature type="chain" id="PRO_5026933132" evidence="1">
    <location>
        <begin position="27"/>
        <end position="147"/>
    </location>
</feature>
<evidence type="ECO:0000313" key="2">
    <source>
        <dbReference type="EMBL" id="BBX54064.1"/>
    </source>
</evidence>
<dbReference type="AlphaFoldDB" id="A0A6N4VHH8"/>
<name>A0A6N4VHH8_9MYCO</name>